<dbReference type="EMBL" id="CP031769">
    <property type="protein sequence ID" value="AXR06367.1"/>
    <property type="molecule type" value="Genomic_DNA"/>
</dbReference>
<evidence type="ECO:0000256" key="1">
    <source>
        <dbReference type="SAM" id="SignalP"/>
    </source>
</evidence>
<accession>A0A346NLG0</accession>
<dbReference type="KEGG" id="salm:D0Y50_08310"/>
<gene>
    <name evidence="2" type="ORF">D0Y50_08310</name>
</gene>
<keyword evidence="3" id="KW-1185">Reference proteome</keyword>
<evidence type="ECO:0000313" key="2">
    <source>
        <dbReference type="EMBL" id="AXR06367.1"/>
    </source>
</evidence>
<feature type="chain" id="PRO_5017005268" evidence="1">
    <location>
        <begin position="24"/>
        <end position="108"/>
    </location>
</feature>
<dbReference type="Pfam" id="PF12514">
    <property type="entry name" value="DUF3718"/>
    <property type="match status" value="1"/>
</dbReference>
<evidence type="ECO:0000313" key="3">
    <source>
        <dbReference type="Proteomes" id="UP000262073"/>
    </source>
</evidence>
<dbReference type="RefSeq" id="WP_108566912.1">
    <property type="nucleotide sequence ID" value="NZ_CP031769.1"/>
</dbReference>
<dbReference type="OrthoDB" id="6386273at2"/>
<protein>
    <submittedName>
        <fullName evidence="2">DUF3718 domain-containing protein</fullName>
    </submittedName>
</protein>
<dbReference type="Proteomes" id="UP000262073">
    <property type="component" value="Chromosome"/>
</dbReference>
<dbReference type="AlphaFoldDB" id="A0A346NLG0"/>
<dbReference type="InterPro" id="IPR022193">
    <property type="entry name" value="DUF3718"/>
</dbReference>
<name>A0A346NLG0_9ALTE</name>
<proteinExistence type="predicted"/>
<keyword evidence="1" id="KW-0732">Signal</keyword>
<reference evidence="2 3" key="1">
    <citation type="submission" date="2018-08" db="EMBL/GenBank/DDBJ databases">
        <title>Salinimonas sediminis sp. nov., a piezophilic bacterium isolated from a deep-sea sediment sample from the New Britain Trench.</title>
        <authorList>
            <person name="Cao J."/>
        </authorList>
    </citation>
    <scope>NUCLEOTIDE SEQUENCE [LARGE SCALE GENOMIC DNA]</scope>
    <source>
        <strain evidence="2 3">N102</strain>
    </source>
</reference>
<organism evidence="2 3">
    <name type="scientific">Salinimonas sediminis</name>
    <dbReference type="NCBI Taxonomy" id="2303538"/>
    <lineage>
        <taxon>Bacteria</taxon>
        <taxon>Pseudomonadati</taxon>
        <taxon>Pseudomonadota</taxon>
        <taxon>Gammaproteobacteria</taxon>
        <taxon>Alteromonadales</taxon>
        <taxon>Alteromonadaceae</taxon>
        <taxon>Alteromonas/Salinimonas group</taxon>
        <taxon>Salinimonas</taxon>
    </lineage>
</organism>
<feature type="signal peptide" evidence="1">
    <location>
        <begin position="1"/>
        <end position="23"/>
    </location>
</feature>
<sequence length="108" mass="11693">MKVLTKTLTTLLGVAALAGQAHAAQPEKDVRFVGDTQFSGFCKAIVMDDIRILRSSLSRNVGRIGASQREVLRLITAEDGLTCNGTSLIEFSVERDANSVHDFLVSRS</sequence>